<reference evidence="1 2" key="1">
    <citation type="submission" date="2018-05" db="EMBL/GenBank/DDBJ databases">
        <title>Genomic Encyclopedia of Type Strains, Phase IV (KMG-IV): sequencing the most valuable type-strain genomes for metagenomic binning, comparative biology and taxonomic classification.</title>
        <authorList>
            <person name="Goeker M."/>
        </authorList>
    </citation>
    <scope>NUCLEOTIDE SEQUENCE [LARGE SCALE GENOMIC DNA]</scope>
    <source>
        <strain evidence="1 2">DSM 14263</strain>
    </source>
</reference>
<sequence length="147" mass="16228">MPVFRHQVTIAAAPERVWRVLAEIERWPEWTPTMLRVEPLRPGPLEAGAQVRIAQPRLRPAVWTVTDWRPRQGFVWVSRGPGVRVVAGHWIEPSPQGAAVTLEARFEGPLGILAGWLGGAPTRSYLATEAAGLKRRCEDAAPARAST</sequence>
<name>A0A316IP45_9GAMM</name>
<keyword evidence="2" id="KW-1185">Reference proteome</keyword>
<accession>A0A316IP45</accession>
<dbReference type="SUPFAM" id="SSF55961">
    <property type="entry name" value="Bet v1-like"/>
    <property type="match status" value="1"/>
</dbReference>
<dbReference type="AlphaFoldDB" id="A0A316IP45"/>
<dbReference type="Gene3D" id="3.30.530.20">
    <property type="match status" value="1"/>
</dbReference>
<proteinExistence type="predicted"/>
<dbReference type="InterPro" id="IPR019587">
    <property type="entry name" value="Polyketide_cyclase/dehydratase"/>
</dbReference>
<dbReference type="Pfam" id="PF10604">
    <property type="entry name" value="Polyketide_cyc2"/>
    <property type="match status" value="1"/>
</dbReference>
<evidence type="ECO:0000313" key="2">
    <source>
        <dbReference type="Proteomes" id="UP000245812"/>
    </source>
</evidence>
<dbReference type="OrthoDB" id="5965958at2"/>
<dbReference type="RefSeq" id="WP_109722158.1">
    <property type="nucleotide sequence ID" value="NZ_MSZV01000137.1"/>
</dbReference>
<comment type="caution">
    <text evidence="1">The sequence shown here is derived from an EMBL/GenBank/DDBJ whole genome shotgun (WGS) entry which is preliminary data.</text>
</comment>
<evidence type="ECO:0000313" key="1">
    <source>
        <dbReference type="EMBL" id="PWK92308.1"/>
    </source>
</evidence>
<gene>
    <name evidence="1" type="ORF">C7456_10241</name>
</gene>
<protein>
    <submittedName>
        <fullName evidence="1">Polyketide cyclase/dehydrase/lipid transport protein</fullName>
    </submittedName>
</protein>
<dbReference type="InterPro" id="IPR023393">
    <property type="entry name" value="START-like_dom_sf"/>
</dbReference>
<organism evidence="1 2">
    <name type="scientific">Fulvimonas soli</name>
    <dbReference type="NCBI Taxonomy" id="155197"/>
    <lineage>
        <taxon>Bacteria</taxon>
        <taxon>Pseudomonadati</taxon>
        <taxon>Pseudomonadota</taxon>
        <taxon>Gammaproteobacteria</taxon>
        <taxon>Lysobacterales</taxon>
        <taxon>Rhodanobacteraceae</taxon>
        <taxon>Fulvimonas</taxon>
    </lineage>
</organism>
<dbReference type="Proteomes" id="UP000245812">
    <property type="component" value="Unassembled WGS sequence"/>
</dbReference>
<dbReference type="EMBL" id="QGHC01000002">
    <property type="protein sequence ID" value="PWK92308.1"/>
    <property type="molecule type" value="Genomic_DNA"/>
</dbReference>